<evidence type="ECO:0000313" key="9">
    <source>
        <dbReference type="Proteomes" id="UP000176493"/>
    </source>
</evidence>
<sequence length="80" mass="9054">MGSMLKNLKAKEVVKIFHSFGFEPLGQKGSHIKLRRISISGKQTLLIPNHDPISKGTLKEIFKQATAYIGKDELFPHFFN</sequence>
<keyword evidence="3" id="KW-0540">Nuclease</keyword>
<dbReference type="EMBL" id="MHRJ01000015">
    <property type="protein sequence ID" value="OHA23147.1"/>
    <property type="molecule type" value="Genomic_DNA"/>
</dbReference>
<proteinExistence type="inferred from homology"/>
<keyword evidence="5" id="KW-0378">Hydrolase</keyword>
<evidence type="ECO:0000256" key="5">
    <source>
        <dbReference type="ARBA" id="ARBA00022801"/>
    </source>
</evidence>
<evidence type="ECO:0000256" key="2">
    <source>
        <dbReference type="ARBA" id="ARBA00022649"/>
    </source>
</evidence>
<dbReference type="Proteomes" id="UP000176493">
    <property type="component" value="Unassembled WGS sequence"/>
</dbReference>
<dbReference type="Gene3D" id="3.30.920.30">
    <property type="entry name" value="Hypothetical protein"/>
    <property type="match status" value="1"/>
</dbReference>
<dbReference type="AlphaFoldDB" id="A0A1G2MH20"/>
<organism evidence="8 9">
    <name type="scientific">Candidatus Taylorbacteria bacterium RIFCSPHIGHO2_02_49_25</name>
    <dbReference type="NCBI Taxonomy" id="1802305"/>
    <lineage>
        <taxon>Bacteria</taxon>
        <taxon>Candidatus Tayloriibacteriota</taxon>
    </lineage>
</organism>
<dbReference type="InterPro" id="IPR038570">
    <property type="entry name" value="HicA_sf"/>
</dbReference>
<gene>
    <name evidence="8" type="ORF">A2W52_00245</name>
</gene>
<dbReference type="GO" id="GO:0003729">
    <property type="term" value="F:mRNA binding"/>
    <property type="evidence" value="ECO:0007669"/>
    <property type="project" value="InterPro"/>
</dbReference>
<reference evidence="8 9" key="1">
    <citation type="journal article" date="2016" name="Nat. Commun.">
        <title>Thousands of microbial genomes shed light on interconnected biogeochemical processes in an aquifer system.</title>
        <authorList>
            <person name="Anantharaman K."/>
            <person name="Brown C.T."/>
            <person name="Hug L.A."/>
            <person name="Sharon I."/>
            <person name="Castelle C.J."/>
            <person name="Probst A.J."/>
            <person name="Thomas B.C."/>
            <person name="Singh A."/>
            <person name="Wilkins M.J."/>
            <person name="Karaoz U."/>
            <person name="Brodie E.L."/>
            <person name="Williams K.H."/>
            <person name="Hubbard S.S."/>
            <person name="Banfield J.F."/>
        </authorList>
    </citation>
    <scope>NUCLEOTIDE SEQUENCE [LARGE SCALE GENOMIC DNA]</scope>
</reference>
<dbReference type="GO" id="GO:0016787">
    <property type="term" value="F:hydrolase activity"/>
    <property type="evidence" value="ECO:0007669"/>
    <property type="project" value="UniProtKB-KW"/>
</dbReference>
<dbReference type="Pfam" id="PF07927">
    <property type="entry name" value="HicA_toxin"/>
    <property type="match status" value="1"/>
</dbReference>
<keyword evidence="4" id="KW-0255">Endonuclease</keyword>
<dbReference type="InterPro" id="IPR012933">
    <property type="entry name" value="HicA_mRNA_interferase"/>
</dbReference>
<dbReference type="SUPFAM" id="SSF54786">
    <property type="entry name" value="YcfA/nrd intein domain"/>
    <property type="match status" value="1"/>
</dbReference>
<accession>A0A1G2MH20</accession>
<name>A0A1G2MH20_9BACT</name>
<keyword evidence="6" id="KW-0694">RNA-binding</keyword>
<evidence type="ECO:0008006" key="10">
    <source>
        <dbReference type="Google" id="ProtNLM"/>
    </source>
</evidence>
<evidence type="ECO:0000256" key="7">
    <source>
        <dbReference type="ARBA" id="ARBA00023016"/>
    </source>
</evidence>
<comment type="similarity">
    <text evidence="1">Belongs to the HicA mRNA interferase family.</text>
</comment>
<evidence type="ECO:0000313" key="8">
    <source>
        <dbReference type="EMBL" id="OHA23147.1"/>
    </source>
</evidence>
<comment type="caution">
    <text evidence="8">The sequence shown here is derived from an EMBL/GenBank/DDBJ whole genome shotgun (WGS) entry which is preliminary data.</text>
</comment>
<evidence type="ECO:0000256" key="1">
    <source>
        <dbReference type="ARBA" id="ARBA00006620"/>
    </source>
</evidence>
<keyword evidence="7" id="KW-0346">Stress response</keyword>
<keyword evidence="2" id="KW-1277">Toxin-antitoxin system</keyword>
<evidence type="ECO:0000256" key="4">
    <source>
        <dbReference type="ARBA" id="ARBA00022759"/>
    </source>
</evidence>
<protein>
    <recommendedName>
        <fullName evidence="10">Type II toxin-antitoxin system HicA family toxin</fullName>
    </recommendedName>
</protein>
<evidence type="ECO:0000256" key="3">
    <source>
        <dbReference type="ARBA" id="ARBA00022722"/>
    </source>
</evidence>
<evidence type="ECO:0000256" key="6">
    <source>
        <dbReference type="ARBA" id="ARBA00022884"/>
    </source>
</evidence>
<dbReference type="GO" id="GO:0004519">
    <property type="term" value="F:endonuclease activity"/>
    <property type="evidence" value="ECO:0007669"/>
    <property type="project" value="UniProtKB-KW"/>
</dbReference>